<keyword evidence="3" id="KW-0238">DNA-binding</keyword>
<feature type="coiled-coil region" evidence="5">
    <location>
        <begin position="392"/>
        <end position="419"/>
    </location>
</feature>
<evidence type="ECO:0000256" key="2">
    <source>
        <dbReference type="ARBA" id="ARBA00022747"/>
    </source>
</evidence>
<name>A0ABR9UIY3_9CYAN</name>
<keyword evidence="7" id="KW-0255">Endonuclease</keyword>
<dbReference type="Gene3D" id="3.90.220.20">
    <property type="entry name" value="DNA methylase specificity domains"/>
    <property type="match status" value="2"/>
</dbReference>
<sequence>MMGKYNAYEKYKDSGVEWLGEIPEHWQSLKIKRLTLIKRGASPRPIDDPKYFDDDGEYAWVRIADVTASERYLETTTQSLSELGKSLSVPLEPGNLFLSIAGSVGKPIITKIKCCIHDGFVYFPDLKANQEFIYYIFNSGQPYLGLGKLGTQLNLNSETVGGITIGLPPLPEQQAIANFLDYKTQQIDALINKKESLLEKLDEKRTAIISHAVTKGLDSNVPMKDSGIEWLGEIPEHWESLKIKRLTLIKRGASPRPIDDPKYFDDDGEYAWVRIADVTASERYLETTTQKLSELGKSLSVPLEPGNLFLSIAGSVGKPIITKIKCCIHDGFVYFPHLRANQEFIYYIFNSGQPYLGLGKMGTQLNLNTETVGGITIGLPPLPEQQTIANFLDQKTTKIDQQKAKIQQAIDLLKEYRTALITNAVTGKIDVRQVPIP</sequence>
<dbReference type="PANTHER" id="PTHR43140">
    <property type="entry name" value="TYPE-1 RESTRICTION ENZYME ECOKI SPECIFICITY PROTEIN"/>
    <property type="match status" value="1"/>
</dbReference>
<dbReference type="InterPro" id="IPR044946">
    <property type="entry name" value="Restrct_endonuc_typeI_TRD_sf"/>
</dbReference>
<keyword evidence="7" id="KW-0540">Nuclease</keyword>
<keyword evidence="2" id="KW-0680">Restriction system</keyword>
<dbReference type="EMBL" id="JADEWU010000099">
    <property type="protein sequence ID" value="MBE9146424.1"/>
    <property type="molecule type" value="Genomic_DNA"/>
</dbReference>
<dbReference type="InterPro" id="IPR051212">
    <property type="entry name" value="Type-I_RE_S_subunit"/>
</dbReference>
<dbReference type="PANTHER" id="PTHR43140:SF1">
    <property type="entry name" value="TYPE I RESTRICTION ENZYME ECOKI SPECIFICITY SUBUNIT"/>
    <property type="match status" value="1"/>
</dbReference>
<evidence type="ECO:0000256" key="4">
    <source>
        <dbReference type="ARBA" id="ARBA00038652"/>
    </source>
</evidence>
<feature type="domain" description="Type I restriction modification DNA specificity" evidence="6">
    <location>
        <begin position="23"/>
        <end position="199"/>
    </location>
</feature>
<evidence type="ECO:0000313" key="7">
    <source>
        <dbReference type="EMBL" id="MBE9146424.1"/>
    </source>
</evidence>
<keyword evidence="7" id="KW-0378">Hydrolase</keyword>
<evidence type="ECO:0000256" key="5">
    <source>
        <dbReference type="SAM" id="Coils"/>
    </source>
</evidence>
<feature type="domain" description="Type I restriction modification DNA specificity" evidence="6">
    <location>
        <begin position="235"/>
        <end position="408"/>
    </location>
</feature>
<evidence type="ECO:0000256" key="1">
    <source>
        <dbReference type="ARBA" id="ARBA00010923"/>
    </source>
</evidence>
<dbReference type="Gene3D" id="1.10.287.1120">
    <property type="entry name" value="Bipartite methylase S protein"/>
    <property type="match status" value="1"/>
</dbReference>
<keyword evidence="5" id="KW-0175">Coiled coil</keyword>
<keyword evidence="8" id="KW-1185">Reference proteome</keyword>
<dbReference type="GO" id="GO:0004519">
    <property type="term" value="F:endonuclease activity"/>
    <property type="evidence" value="ECO:0007669"/>
    <property type="project" value="UniProtKB-KW"/>
</dbReference>
<dbReference type="SUPFAM" id="SSF116734">
    <property type="entry name" value="DNA methylase specificity domain"/>
    <property type="match status" value="2"/>
</dbReference>
<evidence type="ECO:0000259" key="6">
    <source>
        <dbReference type="Pfam" id="PF01420"/>
    </source>
</evidence>
<comment type="caution">
    <text evidence="7">The sequence shown here is derived from an EMBL/GenBank/DDBJ whole genome shotgun (WGS) entry which is preliminary data.</text>
</comment>
<dbReference type="Proteomes" id="UP000640725">
    <property type="component" value="Unassembled WGS sequence"/>
</dbReference>
<dbReference type="CDD" id="cd17283">
    <property type="entry name" value="RMtype1_S_Hpy180ORF7835P_TRD2-CR2_like"/>
    <property type="match status" value="2"/>
</dbReference>
<dbReference type="Pfam" id="PF01420">
    <property type="entry name" value="Methylase_S"/>
    <property type="match status" value="2"/>
</dbReference>
<gene>
    <name evidence="7" type="ORF">IQ236_24830</name>
</gene>
<protein>
    <submittedName>
        <fullName evidence="7">Restriction endonuclease subunit S</fullName>
    </submittedName>
</protein>
<evidence type="ECO:0000313" key="8">
    <source>
        <dbReference type="Proteomes" id="UP000640725"/>
    </source>
</evidence>
<comment type="similarity">
    <text evidence="1">Belongs to the type-I restriction system S methylase family.</text>
</comment>
<proteinExistence type="inferred from homology"/>
<evidence type="ECO:0000256" key="3">
    <source>
        <dbReference type="ARBA" id="ARBA00023125"/>
    </source>
</evidence>
<accession>A0ABR9UIY3</accession>
<comment type="subunit">
    <text evidence="4">The methyltransferase is composed of M and S polypeptides.</text>
</comment>
<organism evidence="7 8">
    <name type="scientific">Planktothrix mougeotii LEGE 06226</name>
    <dbReference type="NCBI Taxonomy" id="1828728"/>
    <lineage>
        <taxon>Bacteria</taxon>
        <taxon>Bacillati</taxon>
        <taxon>Cyanobacteriota</taxon>
        <taxon>Cyanophyceae</taxon>
        <taxon>Oscillatoriophycideae</taxon>
        <taxon>Oscillatoriales</taxon>
        <taxon>Microcoleaceae</taxon>
        <taxon>Planktothrix</taxon>
    </lineage>
</organism>
<reference evidence="7 8" key="1">
    <citation type="submission" date="2020-10" db="EMBL/GenBank/DDBJ databases">
        <authorList>
            <person name="Castelo-Branco R."/>
            <person name="Eusebio N."/>
            <person name="Adriana R."/>
            <person name="Vieira A."/>
            <person name="Brugerolle De Fraissinette N."/>
            <person name="Rezende De Castro R."/>
            <person name="Schneider M.P."/>
            <person name="Vasconcelos V."/>
            <person name="Leao P.N."/>
        </authorList>
    </citation>
    <scope>NUCLEOTIDE SEQUENCE [LARGE SCALE GENOMIC DNA]</scope>
    <source>
        <strain evidence="7 8">LEGE 06226</strain>
    </source>
</reference>
<dbReference type="InterPro" id="IPR000055">
    <property type="entry name" value="Restrct_endonuc_typeI_TRD"/>
</dbReference>